<proteinExistence type="predicted"/>
<evidence type="ECO:0000313" key="3">
    <source>
        <dbReference type="Proteomes" id="UP001177003"/>
    </source>
</evidence>
<protein>
    <submittedName>
        <fullName evidence="2">Uncharacterized protein</fullName>
    </submittedName>
</protein>
<evidence type="ECO:0000313" key="2">
    <source>
        <dbReference type="EMBL" id="CAI9281892.1"/>
    </source>
</evidence>
<keyword evidence="3" id="KW-1185">Reference proteome</keyword>
<dbReference type="Proteomes" id="UP001177003">
    <property type="component" value="Chromosome 4"/>
</dbReference>
<reference evidence="2" key="1">
    <citation type="submission" date="2023-04" db="EMBL/GenBank/DDBJ databases">
        <authorList>
            <person name="Vijverberg K."/>
            <person name="Xiong W."/>
            <person name="Schranz E."/>
        </authorList>
    </citation>
    <scope>NUCLEOTIDE SEQUENCE</scope>
</reference>
<dbReference type="AlphaFoldDB" id="A0AA36E4L7"/>
<organism evidence="2 3">
    <name type="scientific">Lactuca saligna</name>
    <name type="common">Willowleaf lettuce</name>
    <dbReference type="NCBI Taxonomy" id="75948"/>
    <lineage>
        <taxon>Eukaryota</taxon>
        <taxon>Viridiplantae</taxon>
        <taxon>Streptophyta</taxon>
        <taxon>Embryophyta</taxon>
        <taxon>Tracheophyta</taxon>
        <taxon>Spermatophyta</taxon>
        <taxon>Magnoliopsida</taxon>
        <taxon>eudicotyledons</taxon>
        <taxon>Gunneridae</taxon>
        <taxon>Pentapetalae</taxon>
        <taxon>asterids</taxon>
        <taxon>campanulids</taxon>
        <taxon>Asterales</taxon>
        <taxon>Asteraceae</taxon>
        <taxon>Cichorioideae</taxon>
        <taxon>Cichorieae</taxon>
        <taxon>Lactucinae</taxon>
        <taxon>Lactuca</taxon>
    </lineage>
</organism>
<accession>A0AA36E4L7</accession>
<dbReference type="EMBL" id="OX465080">
    <property type="protein sequence ID" value="CAI9281892.1"/>
    <property type="molecule type" value="Genomic_DNA"/>
</dbReference>
<name>A0AA36E4L7_LACSI</name>
<evidence type="ECO:0000256" key="1">
    <source>
        <dbReference type="SAM" id="MobiDB-lite"/>
    </source>
</evidence>
<gene>
    <name evidence="2" type="ORF">LSALG_LOCUS21562</name>
</gene>
<feature type="region of interest" description="Disordered" evidence="1">
    <location>
        <begin position="72"/>
        <end position="96"/>
    </location>
</feature>
<sequence length="156" mass="17796">MYETRKAKTNLQKEIVPAVDEMNDDQPILYIGDQSEIDDYEGCIEIGFMPQVVLVVLLNVVYPDSYFEWKASSSGGGGYETEVGNSAAGDSSAPYPSKNRLSHYELERGYCVPIYLELSRRLDKLQINEFRRVKLEILKETEKFYNGSSNESEEED</sequence>